<evidence type="ECO:0008006" key="4">
    <source>
        <dbReference type="Google" id="ProtNLM"/>
    </source>
</evidence>
<evidence type="ECO:0000313" key="3">
    <source>
        <dbReference type="Proteomes" id="UP000485058"/>
    </source>
</evidence>
<protein>
    <recommendedName>
        <fullName evidence="4">Nucleoplasmin-like domain-containing protein</fullName>
    </recommendedName>
</protein>
<dbReference type="EMBL" id="BLLF01000365">
    <property type="protein sequence ID" value="GFH10999.1"/>
    <property type="molecule type" value="Genomic_DNA"/>
</dbReference>
<feature type="compositionally biased region" description="Acidic residues" evidence="1">
    <location>
        <begin position="90"/>
        <end position="103"/>
    </location>
</feature>
<accession>A0A699YWV4</accession>
<comment type="caution">
    <text evidence="2">The sequence shown here is derived from an EMBL/GenBank/DDBJ whole genome shotgun (WGS) entry which is preliminary data.</text>
</comment>
<evidence type="ECO:0000313" key="2">
    <source>
        <dbReference type="EMBL" id="GFH10999.1"/>
    </source>
</evidence>
<reference evidence="2 3" key="1">
    <citation type="submission" date="2020-02" db="EMBL/GenBank/DDBJ databases">
        <title>Draft genome sequence of Haematococcus lacustris strain NIES-144.</title>
        <authorList>
            <person name="Morimoto D."/>
            <person name="Nakagawa S."/>
            <person name="Yoshida T."/>
            <person name="Sawayama S."/>
        </authorList>
    </citation>
    <scope>NUCLEOTIDE SEQUENCE [LARGE SCALE GENOMIC DNA]</scope>
    <source>
        <strain evidence="2 3">NIES-144</strain>
    </source>
</reference>
<feature type="compositionally biased region" description="Acidic residues" evidence="1">
    <location>
        <begin position="68"/>
        <end position="83"/>
    </location>
</feature>
<keyword evidence="3" id="KW-1185">Reference proteome</keyword>
<feature type="region of interest" description="Disordered" evidence="1">
    <location>
        <begin position="53"/>
        <end position="159"/>
    </location>
</feature>
<dbReference type="AlphaFoldDB" id="A0A699YWV4"/>
<proteinExistence type="predicted"/>
<feature type="compositionally biased region" description="Low complexity" evidence="1">
    <location>
        <begin position="121"/>
        <end position="133"/>
    </location>
</feature>
<gene>
    <name evidence="2" type="ORF">HaLaN_06420</name>
</gene>
<organism evidence="2 3">
    <name type="scientific">Haematococcus lacustris</name>
    <name type="common">Green alga</name>
    <name type="synonym">Haematococcus pluvialis</name>
    <dbReference type="NCBI Taxonomy" id="44745"/>
    <lineage>
        <taxon>Eukaryota</taxon>
        <taxon>Viridiplantae</taxon>
        <taxon>Chlorophyta</taxon>
        <taxon>core chlorophytes</taxon>
        <taxon>Chlorophyceae</taxon>
        <taxon>CS clade</taxon>
        <taxon>Chlamydomonadales</taxon>
        <taxon>Haematococcaceae</taxon>
        <taxon>Haematococcus</taxon>
    </lineage>
</organism>
<dbReference type="Proteomes" id="UP000485058">
    <property type="component" value="Unassembled WGS sequence"/>
</dbReference>
<evidence type="ECO:0000256" key="1">
    <source>
        <dbReference type="SAM" id="MobiDB-lite"/>
    </source>
</evidence>
<name>A0A699YWV4_HAELA</name>
<sequence>MDTDLSDMSLLVIKRDGQEICIATLEKGAHPQHTLDFILDSTTEFVTLGPGTKPAVAPKGAAGLVDAEAVEGEEDEDEDDDDYPMGSDDLVGEMEEDEGEDDEAKPSAAKPGKPGKEAEAGKAGQAKAGKPAQPSTPSESKPNGSAPLASIGNSVAKPPGVSKMAAFIKARPAMFKLDSTGANVSLVKP</sequence>